<dbReference type="InterPro" id="IPR053016">
    <property type="entry name" value="CTF18-RFC_complex"/>
</dbReference>
<dbReference type="AlphaFoldDB" id="A0AAN8KDT4"/>
<comment type="subcellular location">
    <subcellularLocation>
        <location evidence="1">Nucleus</location>
    </subcellularLocation>
</comment>
<keyword evidence="5" id="KW-1185">Reference proteome</keyword>
<organism evidence="4 5">
    <name type="scientific">Coregonus suidteri</name>
    <dbReference type="NCBI Taxonomy" id="861788"/>
    <lineage>
        <taxon>Eukaryota</taxon>
        <taxon>Metazoa</taxon>
        <taxon>Chordata</taxon>
        <taxon>Craniata</taxon>
        <taxon>Vertebrata</taxon>
        <taxon>Euteleostomi</taxon>
        <taxon>Actinopterygii</taxon>
        <taxon>Neopterygii</taxon>
        <taxon>Teleostei</taxon>
        <taxon>Protacanthopterygii</taxon>
        <taxon>Salmoniformes</taxon>
        <taxon>Salmonidae</taxon>
        <taxon>Coregoninae</taxon>
        <taxon>Coregonus</taxon>
    </lineage>
</organism>
<dbReference type="EMBL" id="JAGTTL010001103">
    <property type="protein sequence ID" value="KAK6283315.1"/>
    <property type="molecule type" value="Genomic_DNA"/>
</dbReference>
<feature type="compositionally biased region" description="Polar residues" evidence="3">
    <location>
        <begin position="71"/>
        <end position="85"/>
    </location>
</feature>
<evidence type="ECO:0000313" key="5">
    <source>
        <dbReference type="Proteomes" id="UP001356427"/>
    </source>
</evidence>
<keyword evidence="2" id="KW-0539">Nucleus</keyword>
<feature type="compositionally biased region" description="Polar residues" evidence="3">
    <location>
        <begin position="246"/>
        <end position="260"/>
    </location>
</feature>
<protein>
    <submittedName>
        <fullName evidence="4">Uncharacterized protein</fullName>
    </submittedName>
</protein>
<feature type="region of interest" description="Disordered" evidence="3">
    <location>
        <begin position="225"/>
        <end position="296"/>
    </location>
</feature>
<evidence type="ECO:0000256" key="2">
    <source>
        <dbReference type="ARBA" id="ARBA00023242"/>
    </source>
</evidence>
<dbReference type="Proteomes" id="UP001356427">
    <property type="component" value="Unassembled WGS sequence"/>
</dbReference>
<evidence type="ECO:0000313" key="4">
    <source>
        <dbReference type="EMBL" id="KAK6283315.1"/>
    </source>
</evidence>
<sequence length="296" mass="32905">METSKPPPTKRSELRKQKPQSFQEAIAAGDQPLRSQSQASSERSLGQLEGPSVACDGEDIEHLLADEPINIQESPRRVTTATPVSRSEAHPRAPRRRGDDISVTDQTGNRIYLPTDRRPRQRQVLEEFSAPNRGYFNSQVDEEFGELDGRQREEGDGEEEDGESSRLWVDQFSPQHYTELLSDDFTNRCLLKWLKLWDQVLFQSSRLHGRDGRQRGGAKVVVAKPGSVHRSPRASGPVIGGHGYWQGQSLQTSETRSSRLPRQHIPAYKGAGRSPGHASLRRASNPAGAMGACPPN</sequence>
<dbReference type="Gene3D" id="3.40.50.300">
    <property type="entry name" value="P-loop containing nucleotide triphosphate hydrolases"/>
    <property type="match status" value="1"/>
</dbReference>
<dbReference type="PANTHER" id="PTHR46765:SF1">
    <property type="entry name" value="P-LOOP CONTAINING NUCLEOSIDE TRIPHOSPHATE HYDROLASES SUPERFAMILY PROTEIN"/>
    <property type="match status" value="1"/>
</dbReference>
<name>A0AAN8KDT4_9TELE</name>
<evidence type="ECO:0000256" key="3">
    <source>
        <dbReference type="SAM" id="MobiDB-lite"/>
    </source>
</evidence>
<gene>
    <name evidence="4" type="ORF">J4Q44_G00390960</name>
</gene>
<feature type="compositionally biased region" description="Basic and acidic residues" evidence="3">
    <location>
        <begin position="87"/>
        <end position="100"/>
    </location>
</feature>
<evidence type="ECO:0000256" key="1">
    <source>
        <dbReference type="ARBA" id="ARBA00004123"/>
    </source>
</evidence>
<dbReference type="InterPro" id="IPR027417">
    <property type="entry name" value="P-loop_NTPase"/>
</dbReference>
<feature type="region of interest" description="Disordered" evidence="3">
    <location>
        <begin position="1"/>
        <end position="166"/>
    </location>
</feature>
<feature type="compositionally biased region" description="Polar residues" evidence="3">
    <location>
        <begin position="33"/>
        <end position="44"/>
    </location>
</feature>
<dbReference type="GO" id="GO:0005634">
    <property type="term" value="C:nucleus"/>
    <property type="evidence" value="ECO:0007669"/>
    <property type="project" value="UniProtKB-SubCell"/>
</dbReference>
<proteinExistence type="predicted"/>
<comment type="caution">
    <text evidence="4">The sequence shown here is derived from an EMBL/GenBank/DDBJ whole genome shotgun (WGS) entry which is preliminary data.</text>
</comment>
<reference evidence="4 5" key="1">
    <citation type="submission" date="2021-04" db="EMBL/GenBank/DDBJ databases">
        <authorList>
            <person name="De Guttry C."/>
            <person name="Zahm M."/>
            <person name="Klopp C."/>
            <person name="Cabau C."/>
            <person name="Louis A."/>
            <person name="Berthelot C."/>
            <person name="Parey E."/>
            <person name="Roest Crollius H."/>
            <person name="Montfort J."/>
            <person name="Robinson-Rechavi M."/>
            <person name="Bucao C."/>
            <person name="Bouchez O."/>
            <person name="Gislard M."/>
            <person name="Lluch J."/>
            <person name="Milhes M."/>
            <person name="Lampietro C."/>
            <person name="Lopez Roques C."/>
            <person name="Donnadieu C."/>
            <person name="Braasch I."/>
            <person name="Desvignes T."/>
            <person name="Postlethwait J."/>
            <person name="Bobe J."/>
            <person name="Wedekind C."/>
            <person name="Guiguen Y."/>
        </authorList>
    </citation>
    <scope>NUCLEOTIDE SEQUENCE [LARGE SCALE GENOMIC DNA]</scope>
    <source>
        <strain evidence="4">Cs_M1</strain>
        <tissue evidence="4">Blood</tissue>
    </source>
</reference>
<accession>A0AAN8KDT4</accession>
<dbReference type="PANTHER" id="PTHR46765">
    <property type="entry name" value="P-LOOP CONTAINING NUCLEOSIDE TRIPHOSPHATE HYDROLASES SUPERFAMILY PROTEIN"/>
    <property type="match status" value="1"/>
</dbReference>